<keyword evidence="5" id="KW-1185">Reference proteome</keyword>
<evidence type="ECO:0000313" key="4">
    <source>
        <dbReference type="EMBL" id="KAF0437498.1"/>
    </source>
</evidence>
<dbReference type="InterPro" id="IPR001878">
    <property type="entry name" value="Znf_CCHC"/>
</dbReference>
<sequence>MSNSHKTCARAQSQFLSTYIQPYSPHAKNDSDSFKGENQLLPRSKCTTPEPIINNDSNDSYKQSQQPHSLKHFPSQSYLQSTPRNNESSHSSKNPRRSPEPRCCICSQAGHYRSDCPQLNNQSYLQSQSNQQFQQSQQPSFHQSQMKNYSINTPKNHQYRFYSSKDKHLTPEPNTNNHSLNEHFKNDYSHFIPSYLKFQPNQQLQQLQQLSSLDQSQMQNLSISTHKIHQNHSGSSKNESQNSLIYLKNTQQNTQKNHQDQTHSFKNKRTTSEPNINQRYQKSQLNNQIQKSQQPFSNKYKNKREQNNNNKNDNRNHKREQTGHVKKKDQQQLKNQSHQKSQQSQQISPNQTVIVNIVQSQKAPKQEQARDGFFSRILRKKSDLNK</sequence>
<dbReference type="PROSITE" id="PS50158">
    <property type="entry name" value="ZF_CCHC"/>
    <property type="match status" value="1"/>
</dbReference>
<gene>
    <name evidence="4" type="ORF">F8M41_004372</name>
</gene>
<dbReference type="OrthoDB" id="2438123at2759"/>
<feature type="region of interest" description="Disordered" evidence="2">
    <location>
        <begin position="252"/>
        <end position="386"/>
    </location>
</feature>
<keyword evidence="1" id="KW-0863">Zinc-finger</keyword>
<dbReference type="Proteomes" id="UP000439903">
    <property type="component" value="Unassembled WGS sequence"/>
</dbReference>
<dbReference type="SUPFAM" id="SSF57756">
    <property type="entry name" value="Retrovirus zinc finger-like domains"/>
    <property type="match status" value="1"/>
</dbReference>
<organism evidence="4 5">
    <name type="scientific">Gigaspora margarita</name>
    <dbReference type="NCBI Taxonomy" id="4874"/>
    <lineage>
        <taxon>Eukaryota</taxon>
        <taxon>Fungi</taxon>
        <taxon>Fungi incertae sedis</taxon>
        <taxon>Mucoromycota</taxon>
        <taxon>Glomeromycotina</taxon>
        <taxon>Glomeromycetes</taxon>
        <taxon>Diversisporales</taxon>
        <taxon>Gigasporaceae</taxon>
        <taxon>Gigaspora</taxon>
    </lineage>
</organism>
<keyword evidence="1" id="KW-0479">Metal-binding</keyword>
<proteinExistence type="predicted"/>
<dbReference type="EMBL" id="WTPW01001399">
    <property type="protein sequence ID" value="KAF0437498.1"/>
    <property type="molecule type" value="Genomic_DNA"/>
</dbReference>
<evidence type="ECO:0000259" key="3">
    <source>
        <dbReference type="PROSITE" id="PS50158"/>
    </source>
</evidence>
<feature type="compositionally biased region" description="Basic and acidic residues" evidence="2">
    <location>
        <begin position="312"/>
        <end position="331"/>
    </location>
</feature>
<feature type="compositionally biased region" description="Polar residues" evidence="2">
    <location>
        <begin position="54"/>
        <end position="92"/>
    </location>
</feature>
<dbReference type="AlphaFoldDB" id="A0A8H4A6P9"/>
<feature type="domain" description="CCHC-type" evidence="3">
    <location>
        <begin position="102"/>
        <end position="118"/>
    </location>
</feature>
<feature type="compositionally biased region" description="Polar residues" evidence="2">
    <location>
        <begin position="272"/>
        <end position="297"/>
    </location>
</feature>
<protein>
    <recommendedName>
        <fullName evidence="3">CCHC-type domain-containing protein</fullName>
    </recommendedName>
</protein>
<reference evidence="4 5" key="1">
    <citation type="journal article" date="2019" name="Environ. Microbiol.">
        <title>At the nexus of three kingdoms: the genome of the mycorrhizal fungus Gigaspora margarita provides insights into plant, endobacterial and fungal interactions.</title>
        <authorList>
            <person name="Venice F."/>
            <person name="Ghignone S."/>
            <person name="Salvioli di Fossalunga A."/>
            <person name="Amselem J."/>
            <person name="Novero M."/>
            <person name="Xianan X."/>
            <person name="Sedzielewska Toro K."/>
            <person name="Morin E."/>
            <person name="Lipzen A."/>
            <person name="Grigoriev I.V."/>
            <person name="Henrissat B."/>
            <person name="Martin F.M."/>
            <person name="Bonfante P."/>
        </authorList>
    </citation>
    <scope>NUCLEOTIDE SEQUENCE [LARGE SCALE GENOMIC DNA]</scope>
    <source>
        <strain evidence="4 5">BEG34</strain>
    </source>
</reference>
<feature type="compositionally biased region" description="Polar residues" evidence="2">
    <location>
        <begin position="352"/>
        <end position="363"/>
    </location>
</feature>
<evidence type="ECO:0000313" key="5">
    <source>
        <dbReference type="Proteomes" id="UP000439903"/>
    </source>
</evidence>
<feature type="compositionally biased region" description="Low complexity" evidence="2">
    <location>
        <begin position="332"/>
        <end position="351"/>
    </location>
</feature>
<dbReference type="InterPro" id="IPR036875">
    <property type="entry name" value="Znf_CCHC_sf"/>
</dbReference>
<comment type="caution">
    <text evidence="4">The sequence shown here is derived from an EMBL/GenBank/DDBJ whole genome shotgun (WGS) entry which is preliminary data.</text>
</comment>
<feature type="region of interest" description="Disordered" evidence="2">
    <location>
        <begin position="22"/>
        <end position="100"/>
    </location>
</feature>
<accession>A0A8H4A6P9</accession>
<evidence type="ECO:0000256" key="2">
    <source>
        <dbReference type="SAM" id="MobiDB-lite"/>
    </source>
</evidence>
<dbReference type="GO" id="GO:0008270">
    <property type="term" value="F:zinc ion binding"/>
    <property type="evidence" value="ECO:0007669"/>
    <property type="project" value="UniProtKB-KW"/>
</dbReference>
<evidence type="ECO:0000256" key="1">
    <source>
        <dbReference type="PROSITE-ProRule" id="PRU00047"/>
    </source>
</evidence>
<keyword evidence="1" id="KW-0862">Zinc</keyword>
<name>A0A8H4A6P9_GIGMA</name>
<dbReference type="GO" id="GO:0003676">
    <property type="term" value="F:nucleic acid binding"/>
    <property type="evidence" value="ECO:0007669"/>
    <property type="project" value="InterPro"/>
</dbReference>